<feature type="signal peptide" evidence="1">
    <location>
        <begin position="1"/>
        <end position="20"/>
    </location>
</feature>
<feature type="chain" id="PRO_5007562752" evidence="1">
    <location>
        <begin position="21"/>
        <end position="114"/>
    </location>
</feature>
<gene>
    <name evidence="2" type="ORF">AVENLUH5627_02939</name>
</gene>
<name>A0A150HLM7_9GAMM</name>
<organism evidence="2 3">
    <name type="scientific">Acinetobacter venetianus</name>
    <dbReference type="NCBI Taxonomy" id="52133"/>
    <lineage>
        <taxon>Bacteria</taxon>
        <taxon>Pseudomonadati</taxon>
        <taxon>Pseudomonadota</taxon>
        <taxon>Gammaproteobacteria</taxon>
        <taxon>Moraxellales</taxon>
        <taxon>Moraxellaceae</taxon>
        <taxon>Acinetobacter</taxon>
    </lineage>
</organism>
<evidence type="ECO:0000313" key="2">
    <source>
        <dbReference type="EMBL" id="KXZ65108.1"/>
    </source>
</evidence>
<proteinExistence type="predicted"/>
<protein>
    <submittedName>
        <fullName evidence="2">Uncharacterized protein</fullName>
    </submittedName>
</protein>
<dbReference type="AlphaFoldDB" id="A0A150HLM7"/>
<accession>A0A150HLM7</accession>
<dbReference type="RefSeq" id="WP_061519526.1">
    <property type="nucleotide sequence ID" value="NZ_JRUE01000221.1"/>
</dbReference>
<reference evidence="2 3" key="1">
    <citation type="journal article" date="2016" name="Sci. Rep.">
        <title>Genomic and phenotypic characterization of the species Acinetobacter venetianus.</title>
        <authorList>
            <person name="Fondi M."/>
            <person name="Maida I."/>
            <person name="Perrin E."/>
            <person name="Orlandini V."/>
            <person name="La Torre L."/>
            <person name="Bosi E."/>
            <person name="Negroni A."/>
            <person name="Zanaroli G."/>
            <person name="Fava F."/>
            <person name="Decorosi F."/>
            <person name="Giovannetti L."/>
            <person name="Viti C."/>
            <person name="Vaneechoutte M."/>
            <person name="Dijkshoorn L."/>
            <person name="Fani R."/>
        </authorList>
    </citation>
    <scope>NUCLEOTIDE SEQUENCE [LARGE SCALE GENOMIC DNA]</scope>
    <source>
        <strain evidence="2 3">LUH5627</strain>
    </source>
</reference>
<dbReference type="EMBL" id="JRUE01000221">
    <property type="protein sequence ID" value="KXZ65108.1"/>
    <property type="molecule type" value="Genomic_DNA"/>
</dbReference>
<comment type="caution">
    <text evidence="2">The sequence shown here is derived from an EMBL/GenBank/DDBJ whole genome shotgun (WGS) entry which is preliminary data.</text>
</comment>
<sequence>MNKLLISAFIGILFSGSTFAGVKIPMTDKFYQGKYFMLSNIKSKNINTVIYKSIFKEETIFSKMEINCSNRKYRKIGESINSLDSLKEYTNKGTWITPVNGATHYDVVRFVCKK</sequence>
<evidence type="ECO:0000256" key="1">
    <source>
        <dbReference type="SAM" id="SignalP"/>
    </source>
</evidence>
<keyword evidence="1" id="KW-0732">Signal</keyword>
<dbReference type="Proteomes" id="UP000075680">
    <property type="component" value="Unassembled WGS sequence"/>
</dbReference>
<evidence type="ECO:0000313" key="3">
    <source>
        <dbReference type="Proteomes" id="UP000075680"/>
    </source>
</evidence>
<dbReference type="PATRIC" id="fig|52133.18.peg.3009"/>